<dbReference type="InterPro" id="IPR026444">
    <property type="entry name" value="Secre_tail"/>
</dbReference>
<comment type="caution">
    <text evidence="2">The sequence shown here is derived from an EMBL/GenBank/DDBJ whole genome shotgun (WGS) entry which is preliminary data.</text>
</comment>
<evidence type="ECO:0000313" key="2">
    <source>
        <dbReference type="EMBL" id="OGK00555.1"/>
    </source>
</evidence>
<accession>A0A1F7F1L2</accession>
<name>A0A1F7F1L2_UNCRA</name>
<reference evidence="2 3" key="1">
    <citation type="journal article" date="2016" name="Nat. Commun.">
        <title>Thousands of microbial genomes shed light on interconnected biogeochemical processes in an aquifer system.</title>
        <authorList>
            <person name="Anantharaman K."/>
            <person name="Brown C.T."/>
            <person name="Hug L.A."/>
            <person name="Sharon I."/>
            <person name="Castelle C.J."/>
            <person name="Probst A.J."/>
            <person name="Thomas B.C."/>
            <person name="Singh A."/>
            <person name="Wilkins M.J."/>
            <person name="Karaoz U."/>
            <person name="Brodie E.L."/>
            <person name="Williams K.H."/>
            <person name="Hubbard S.S."/>
            <person name="Banfield J.F."/>
        </authorList>
    </citation>
    <scope>NUCLEOTIDE SEQUENCE [LARGE SCALE GENOMIC DNA]</scope>
</reference>
<dbReference type="Pfam" id="PF18962">
    <property type="entry name" value="Por_Secre_tail"/>
    <property type="match status" value="1"/>
</dbReference>
<sequence length="308" mass="33379">MVTCNHTPGLGFNGSGFSCGSNTWDDQGWCGFLYSANVNDEAFSGRVDSAFIRGEYTEPNSILFSTPLNNGGPINIRCGVVDVSFSVDSVWNGGDSLPDDAVYPDMDPSNTLDYSLPLVDSTVDTIAFIAEEGRFQGQGPSLDSQFVKVDVTKQVKWIGQHHNGKYGIALLSPVGQGSTGKFSLWADETCNSDFSYYINPWTKDGNTTHLLVYGDLTDSISTERAPQQRRIGLTATIAPNPFNPSTKIAVSQKADVEIYDVQGKLVDRLAAQSSQPLEWNASRLPGGVYFCRAKAGGKMLIGKMVYLP</sequence>
<gene>
    <name evidence="2" type="ORF">A2519_21790</name>
</gene>
<feature type="domain" description="Secretion system C-terminal sorting" evidence="1">
    <location>
        <begin position="238"/>
        <end position="304"/>
    </location>
</feature>
<dbReference type="EMBL" id="MFYX01000145">
    <property type="protein sequence ID" value="OGK00555.1"/>
    <property type="molecule type" value="Genomic_DNA"/>
</dbReference>
<protein>
    <recommendedName>
        <fullName evidence="1">Secretion system C-terminal sorting domain-containing protein</fullName>
    </recommendedName>
</protein>
<dbReference type="Proteomes" id="UP000179243">
    <property type="component" value="Unassembled WGS sequence"/>
</dbReference>
<dbReference type="AlphaFoldDB" id="A0A1F7F1L2"/>
<evidence type="ECO:0000313" key="3">
    <source>
        <dbReference type="Proteomes" id="UP000179243"/>
    </source>
</evidence>
<dbReference type="NCBIfam" id="TIGR04183">
    <property type="entry name" value="Por_Secre_tail"/>
    <property type="match status" value="1"/>
</dbReference>
<evidence type="ECO:0000259" key="1">
    <source>
        <dbReference type="Pfam" id="PF18962"/>
    </source>
</evidence>
<organism evidence="2 3">
    <name type="scientific">Candidatus Raymondbacteria bacterium RIFOXYD12_FULL_49_13</name>
    <dbReference type="NCBI Taxonomy" id="1817890"/>
    <lineage>
        <taxon>Bacteria</taxon>
        <taxon>Raymondiibacteriota</taxon>
    </lineage>
</organism>
<proteinExistence type="predicted"/>